<dbReference type="Proteomes" id="UP001596220">
    <property type="component" value="Unassembled WGS sequence"/>
</dbReference>
<gene>
    <name evidence="2" type="ORF">ACFP3R_03580</name>
</gene>
<evidence type="ECO:0000313" key="3">
    <source>
        <dbReference type="Proteomes" id="UP001596220"/>
    </source>
</evidence>
<protein>
    <recommendedName>
        <fullName evidence="4">SAF domain-containing protein</fullName>
    </recommendedName>
</protein>
<dbReference type="EMBL" id="JBHSQO010000002">
    <property type="protein sequence ID" value="MFC6088339.1"/>
    <property type="molecule type" value="Genomic_DNA"/>
</dbReference>
<dbReference type="RefSeq" id="WP_380632734.1">
    <property type="nucleotide sequence ID" value="NZ_JBHSQO010000002.1"/>
</dbReference>
<evidence type="ECO:0000256" key="1">
    <source>
        <dbReference type="SAM" id="SignalP"/>
    </source>
</evidence>
<accession>A0ABW1NY86</accession>
<sequence>MNLRKTIAGVTVALGSTAVVLGLGGTAQAADLGLETRPDVDAEPGRLVRVGDVLRVDTNELAGHVRTITPRDIGPEGIGEHVREVVPPLAEKARQGLPVELQVDLGR</sequence>
<reference evidence="3" key="1">
    <citation type="journal article" date="2019" name="Int. J. Syst. Evol. Microbiol.">
        <title>The Global Catalogue of Microorganisms (GCM) 10K type strain sequencing project: providing services to taxonomists for standard genome sequencing and annotation.</title>
        <authorList>
            <consortium name="The Broad Institute Genomics Platform"/>
            <consortium name="The Broad Institute Genome Sequencing Center for Infectious Disease"/>
            <person name="Wu L."/>
            <person name="Ma J."/>
        </authorList>
    </citation>
    <scope>NUCLEOTIDE SEQUENCE [LARGE SCALE GENOMIC DNA]</scope>
    <source>
        <strain evidence="3">CGMCC 4.7246</strain>
    </source>
</reference>
<feature type="signal peptide" evidence="1">
    <location>
        <begin position="1"/>
        <end position="29"/>
    </location>
</feature>
<feature type="chain" id="PRO_5045614462" description="SAF domain-containing protein" evidence="1">
    <location>
        <begin position="30"/>
        <end position="107"/>
    </location>
</feature>
<evidence type="ECO:0000313" key="2">
    <source>
        <dbReference type="EMBL" id="MFC6088339.1"/>
    </source>
</evidence>
<keyword evidence="3" id="KW-1185">Reference proteome</keyword>
<comment type="caution">
    <text evidence="2">The sequence shown here is derived from an EMBL/GenBank/DDBJ whole genome shotgun (WGS) entry which is preliminary data.</text>
</comment>
<evidence type="ECO:0008006" key="4">
    <source>
        <dbReference type="Google" id="ProtNLM"/>
    </source>
</evidence>
<organism evidence="2 3">
    <name type="scientific">Saccharothrix lopnurensis</name>
    <dbReference type="NCBI Taxonomy" id="1670621"/>
    <lineage>
        <taxon>Bacteria</taxon>
        <taxon>Bacillati</taxon>
        <taxon>Actinomycetota</taxon>
        <taxon>Actinomycetes</taxon>
        <taxon>Pseudonocardiales</taxon>
        <taxon>Pseudonocardiaceae</taxon>
        <taxon>Saccharothrix</taxon>
    </lineage>
</organism>
<keyword evidence="1" id="KW-0732">Signal</keyword>
<name>A0ABW1NY86_9PSEU</name>
<proteinExistence type="predicted"/>